<evidence type="ECO:0000313" key="1">
    <source>
        <dbReference type="EMBL" id="MQW06760.1"/>
    </source>
</evidence>
<comment type="caution">
    <text evidence="1">The sequence shown here is derived from an EMBL/GenBank/DDBJ whole genome shotgun (WGS) entry which is preliminary data.</text>
</comment>
<gene>
    <name evidence="1" type="ORF">GHK45_24440</name>
</gene>
<name>A0A6A7ZVP7_RHIML</name>
<dbReference type="RefSeq" id="WP_088196101.1">
    <property type="nucleotide sequence ID" value="NZ_CP021805.1"/>
</dbReference>
<dbReference type="EMBL" id="WISP01000174">
    <property type="protein sequence ID" value="MQW06760.1"/>
    <property type="molecule type" value="Genomic_DNA"/>
</dbReference>
<organism evidence="1">
    <name type="scientific">Rhizobium meliloti</name>
    <name type="common">Ensifer meliloti</name>
    <name type="synonym">Sinorhizobium meliloti</name>
    <dbReference type="NCBI Taxonomy" id="382"/>
    <lineage>
        <taxon>Bacteria</taxon>
        <taxon>Pseudomonadati</taxon>
        <taxon>Pseudomonadota</taxon>
        <taxon>Alphaproteobacteria</taxon>
        <taxon>Hyphomicrobiales</taxon>
        <taxon>Rhizobiaceae</taxon>
        <taxon>Sinorhizobium/Ensifer group</taxon>
        <taxon>Sinorhizobium</taxon>
    </lineage>
</organism>
<reference evidence="1" key="1">
    <citation type="journal article" date="2013" name="Genome Biol.">
        <title>Comparative genomics of the core and accessory genomes of 48 Sinorhizobium strains comprising five genospecies.</title>
        <authorList>
            <person name="Sugawara M."/>
            <person name="Epstein B."/>
            <person name="Badgley B.D."/>
            <person name="Unno T."/>
            <person name="Xu L."/>
            <person name="Reese J."/>
            <person name="Gyaneshwar P."/>
            <person name="Denny R."/>
            <person name="Mudge J."/>
            <person name="Bharti A.K."/>
            <person name="Farmer A.D."/>
            <person name="May G.D."/>
            <person name="Woodward J.E."/>
            <person name="Medigue C."/>
            <person name="Vallenet D."/>
            <person name="Lajus A."/>
            <person name="Rouy Z."/>
            <person name="Martinez-Vaz B."/>
            <person name="Tiffin P."/>
            <person name="Young N.D."/>
            <person name="Sadowsky M.J."/>
        </authorList>
    </citation>
    <scope>NUCLEOTIDE SEQUENCE</scope>
    <source>
        <strain evidence="1">M30</strain>
    </source>
</reference>
<proteinExistence type="predicted"/>
<dbReference type="AlphaFoldDB" id="A0A6A7ZVP7"/>
<sequence>MTNIEASIICHPPIPLAHITPPETLVLTNALECSEIEASLVPFTDFGAMHPIRVRRHELNEAFRPSAPHVDSALNIFIASRIIALLPALSGDADTATSVDIDLSEFPWPFVVQGHRGAIIEPPRSGGEATPILVSTANGFLKASRRSD</sequence>
<protein>
    <submittedName>
        <fullName evidence="1">Uncharacterized protein</fullName>
    </submittedName>
</protein>
<accession>A0A6A7ZVP7</accession>